<dbReference type="EMBL" id="LATX01001605">
    <property type="protein sequence ID" value="KTB40128.1"/>
    <property type="molecule type" value="Genomic_DNA"/>
</dbReference>
<reference evidence="2 3" key="1">
    <citation type="submission" date="2015-12" db="EMBL/GenBank/DDBJ databases">
        <title>Draft genome sequence of Moniliophthora roreri, the causal agent of frosty pod rot of cacao.</title>
        <authorList>
            <person name="Aime M.C."/>
            <person name="Diaz-Valderrama J.R."/>
            <person name="Kijpornyongpan T."/>
            <person name="Phillips-Mora W."/>
        </authorList>
    </citation>
    <scope>NUCLEOTIDE SEQUENCE [LARGE SCALE GENOMIC DNA]</scope>
    <source>
        <strain evidence="2 3">MCA 2952</strain>
    </source>
</reference>
<evidence type="ECO:0000313" key="2">
    <source>
        <dbReference type="EMBL" id="KTB40128.1"/>
    </source>
</evidence>
<gene>
    <name evidence="2" type="ORF">WG66_7294</name>
</gene>
<feature type="region of interest" description="Disordered" evidence="1">
    <location>
        <begin position="1"/>
        <end position="42"/>
    </location>
</feature>
<proteinExistence type="predicted"/>
<feature type="compositionally biased region" description="Gly residues" evidence="1">
    <location>
        <begin position="27"/>
        <end position="40"/>
    </location>
</feature>
<organism evidence="2 3">
    <name type="scientific">Moniliophthora roreri</name>
    <name type="common">Frosty pod rot fungus</name>
    <name type="synonym">Monilia roreri</name>
    <dbReference type="NCBI Taxonomy" id="221103"/>
    <lineage>
        <taxon>Eukaryota</taxon>
        <taxon>Fungi</taxon>
        <taxon>Dikarya</taxon>
        <taxon>Basidiomycota</taxon>
        <taxon>Agaricomycotina</taxon>
        <taxon>Agaricomycetes</taxon>
        <taxon>Agaricomycetidae</taxon>
        <taxon>Agaricales</taxon>
        <taxon>Marasmiineae</taxon>
        <taxon>Marasmiaceae</taxon>
        <taxon>Moniliophthora</taxon>
    </lineage>
</organism>
<dbReference type="AlphaFoldDB" id="A0A0W0FV80"/>
<dbReference type="Proteomes" id="UP000054988">
    <property type="component" value="Unassembled WGS sequence"/>
</dbReference>
<name>A0A0W0FV80_MONRR</name>
<sequence length="93" mass="9383">MNKNGDNNCAGFGADDGVESGIDDVSAGGGVTEGSTGDGIGNVHACESDDSCTGSADDIAERQADVGRGALDNEADNRIAHMSLWTKGPFGDY</sequence>
<comment type="caution">
    <text evidence="2">The sequence shown here is derived from an EMBL/GenBank/DDBJ whole genome shotgun (WGS) entry which is preliminary data.</text>
</comment>
<evidence type="ECO:0000313" key="3">
    <source>
        <dbReference type="Proteomes" id="UP000054988"/>
    </source>
</evidence>
<accession>A0A0W0FV80</accession>
<protein>
    <submittedName>
        <fullName evidence="2">Uncharacterized protein</fullName>
    </submittedName>
</protein>
<evidence type="ECO:0000256" key="1">
    <source>
        <dbReference type="SAM" id="MobiDB-lite"/>
    </source>
</evidence>